<sequence length="98" mass="9370">MMILVLLILSVAQLSSGQGGFPDGPGLGGFPNGPGQGGFPNGPGHGFPNGPVGGGVGAGGFGPNGGVVSPMNRADSGTSQGDWATSVPLPPELVVCLC</sequence>
<evidence type="ECO:0000256" key="1">
    <source>
        <dbReference type="SAM" id="MobiDB-lite"/>
    </source>
</evidence>
<keyword evidence="4" id="KW-1185">Reference proteome</keyword>
<evidence type="ECO:0000256" key="2">
    <source>
        <dbReference type="SAM" id="SignalP"/>
    </source>
</evidence>
<evidence type="ECO:0000313" key="3">
    <source>
        <dbReference type="EMBL" id="KAK6732713.1"/>
    </source>
</evidence>
<evidence type="ECO:0008006" key="5">
    <source>
        <dbReference type="Google" id="ProtNLM"/>
    </source>
</evidence>
<feature type="region of interest" description="Disordered" evidence="1">
    <location>
        <begin position="20"/>
        <end position="85"/>
    </location>
</feature>
<comment type="caution">
    <text evidence="3">The sequence shown here is derived from an EMBL/GenBank/DDBJ whole genome shotgun (WGS) entry which is preliminary data.</text>
</comment>
<protein>
    <recommendedName>
        <fullName evidence="5">Collagen triple helix repeat protein</fullName>
    </recommendedName>
</protein>
<proteinExistence type="predicted"/>
<name>A0ABR1C4X9_NECAM</name>
<reference evidence="3 4" key="1">
    <citation type="submission" date="2023-08" db="EMBL/GenBank/DDBJ databases">
        <title>A Necator americanus chromosomal reference genome.</title>
        <authorList>
            <person name="Ilik V."/>
            <person name="Petrzelkova K.J."/>
            <person name="Pardy F."/>
            <person name="Fuh T."/>
            <person name="Niatou-Singa F.S."/>
            <person name="Gouil Q."/>
            <person name="Baker L."/>
            <person name="Ritchie M.E."/>
            <person name="Jex A.R."/>
            <person name="Gazzola D."/>
            <person name="Li H."/>
            <person name="Toshio Fujiwara R."/>
            <person name="Zhan B."/>
            <person name="Aroian R.V."/>
            <person name="Pafco B."/>
            <person name="Schwarz E.M."/>
        </authorList>
    </citation>
    <scope>NUCLEOTIDE SEQUENCE [LARGE SCALE GENOMIC DNA]</scope>
    <source>
        <strain evidence="3 4">Aroian</strain>
        <tissue evidence="3">Whole animal</tissue>
    </source>
</reference>
<evidence type="ECO:0000313" key="4">
    <source>
        <dbReference type="Proteomes" id="UP001303046"/>
    </source>
</evidence>
<dbReference type="Proteomes" id="UP001303046">
    <property type="component" value="Unassembled WGS sequence"/>
</dbReference>
<accession>A0ABR1C4X9</accession>
<feature type="chain" id="PRO_5046812568" description="Collagen triple helix repeat protein" evidence="2">
    <location>
        <begin position="18"/>
        <end position="98"/>
    </location>
</feature>
<organism evidence="3 4">
    <name type="scientific">Necator americanus</name>
    <name type="common">Human hookworm</name>
    <dbReference type="NCBI Taxonomy" id="51031"/>
    <lineage>
        <taxon>Eukaryota</taxon>
        <taxon>Metazoa</taxon>
        <taxon>Ecdysozoa</taxon>
        <taxon>Nematoda</taxon>
        <taxon>Chromadorea</taxon>
        <taxon>Rhabditida</taxon>
        <taxon>Rhabditina</taxon>
        <taxon>Rhabditomorpha</taxon>
        <taxon>Strongyloidea</taxon>
        <taxon>Ancylostomatidae</taxon>
        <taxon>Bunostominae</taxon>
        <taxon>Necator</taxon>
    </lineage>
</organism>
<gene>
    <name evidence="3" type="primary">Necator_chrII.g4630</name>
    <name evidence="3" type="ORF">RB195_016838</name>
</gene>
<dbReference type="EMBL" id="JAVFWL010000002">
    <property type="protein sequence ID" value="KAK6732713.1"/>
    <property type="molecule type" value="Genomic_DNA"/>
</dbReference>
<feature type="signal peptide" evidence="2">
    <location>
        <begin position="1"/>
        <end position="17"/>
    </location>
</feature>
<feature type="compositionally biased region" description="Gly residues" evidence="1">
    <location>
        <begin position="20"/>
        <end position="65"/>
    </location>
</feature>
<keyword evidence="2" id="KW-0732">Signal</keyword>